<keyword evidence="2" id="KW-0040">ANK repeat</keyword>
<evidence type="ECO:0000256" key="1">
    <source>
        <dbReference type="ARBA" id="ARBA00022737"/>
    </source>
</evidence>
<dbReference type="Gene3D" id="1.25.40.20">
    <property type="entry name" value="Ankyrin repeat-containing domain"/>
    <property type="match status" value="2"/>
</dbReference>
<dbReference type="PANTHER" id="PTHR24198:SF165">
    <property type="entry name" value="ANKYRIN REPEAT-CONTAINING PROTEIN-RELATED"/>
    <property type="match status" value="1"/>
</dbReference>
<dbReference type="AlphaFoldDB" id="A0A6C0ATW2"/>
<name>A0A6C0ATW2_9ZZZZ</name>
<organism evidence="3">
    <name type="scientific">viral metagenome</name>
    <dbReference type="NCBI Taxonomy" id="1070528"/>
    <lineage>
        <taxon>unclassified sequences</taxon>
        <taxon>metagenomes</taxon>
        <taxon>organismal metagenomes</taxon>
    </lineage>
</organism>
<evidence type="ECO:0000313" key="3">
    <source>
        <dbReference type="EMBL" id="QHS82913.1"/>
    </source>
</evidence>
<dbReference type="InterPro" id="IPR002110">
    <property type="entry name" value="Ankyrin_rpt"/>
</dbReference>
<dbReference type="SUPFAM" id="SSF48403">
    <property type="entry name" value="Ankyrin repeat"/>
    <property type="match status" value="1"/>
</dbReference>
<proteinExistence type="predicted"/>
<dbReference type="InterPro" id="IPR036770">
    <property type="entry name" value="Ankyrin_rpt-contain_sf"/>
</dbReference>
<dbReference type="SMART" id="SM00248">
    <property type="entry name" value="ANK"/>
    <property type="match status" value="4"/>
</dbReference>
<accession>A0A6C0ATW2</accession>
<dbReference type="EMBL" id="MN740864">
    <property type="protein sequence ID" value="QHS82913.1"/>
    <property type="molecule type" value="Genomic_DNA"/>
</dbReference>
<dbReference type="Pfam" id="PF00023">
    <property type="entry name" value="Ank"/>
    <property type="match status" value="1"/>
</dbReference>
<evidence type="ECO:0000256" key="2">
    <source>
        <dbReference type="ARBA" id="ARBA00023043"/>
    </source>
</evidence>
<sequence length="371" mass="41289">MNLVRDIQACNERQADWRAHSSLVDRTKYRDAVLAACDEGLTFVVRQLLAWKSRSRAARVVLRGGVGFILACRQGHVGTAAMLLERMRGVTSLHRHVGRGFRVACDAGQTRVVEMLLELQGLDRVNVHAHKQVALWSACRRGHNGVVAVLLALSGERRVDVNVRARGGALHAACHGGHLGVVRQLLALRGERAVDVHRDNEAAFRAACRRGHVDVARELLALRGDRAVDVHALQEAALRGACARHEFGVVRLLLTLGNDRLPDVHAKEDSALRIVCLNRDVVSASWVLARGTRAFAWVVLNDPARYNFCLFAVDAWLRTARAWRMYHARVAPLGPDLGKYVCARARRLVWARRAVYVAMWRAKQRTEAQAP</sequence>
<protein>
    <submittedName>
        <fullName evidence="3">Uncharacterized protein</fullName>
    </submittedName>
</protein>
<reference evidence="3" key="1">
    <citation type="journal article" date="2020" name="Nature">
        <title>Giant virus diversity and host interactions through global metagenomics.</title>
        <authorList>
            <person name="Schulz F."/>
            <person name="Roux S."/>
            <person name="Paez-Espino D."/>
            <person name="Jungbluth S."/>
            <person name="Walsh D.A."/>
            <person name="Denef V.J."/>
            <person name="McMahon K.D."/>
            <person name="Konstantinidis K.T."/>
            <person name="Eloe-Fadrosh E.A."/>
            <person name="Kyrpides N.C."/>
            <person name="Woyke T."/>
        </authorList>
    </citation>
    <scope>NUCLEOTIDE SEQUENCE</scope>
    <source>
        <strain evidence="3">GVMAG-S-1103017-74</strain>
    </source>
</reference>
<keyword evidence="1" id="KW-0677">Repeat</keyword>
<dbReference type="PANTHER" id="PTHR24198">
    <property type="entry name" value="ANKYRIN REPEAT AND PROTEIN KINASE DOMAIN-CONTAINING PROTEIN"/>
    <property type="match status" value="1"/>
</dbReference>